<evidence type="ECO:0000313" key="3">
    <source>
        <dbReference type="EMBL" id="KGK09313.1"/>
    </source>
</evidence>
<dbReference type="PROSITE" id="PS50005">
    <property type="entry name" value="TPR"/>
    <property type="match status" value="1"/>
</dbReference>
<organism evidence="3 4">
    <name type="scientific">Vibrio navarrensis</name>
    <dbReference type="NCBI Taxonomy" id="29495"/>
    <lineage>
        <taxon>Bacteria</taxon>
        <taxon>Pseudomonadati</taxon>
        <taxon>Pseudomonadota</taxon>
        <taxon>Gammaproteobacteria</taxon>
        <taxon>Vibrionales</taxon>
        <taxon>Vibrionaceae</taxon>
        <taxon>Vibrio</taxon>
    </lineage>
</organism>
<dbReference type="STRING" id="29495.EA26_19135"/>
<feature type="compositionally biased region" description="Low complexity" evidence="2">
    <location>
        <begin position="141"/>
        <end position="160"/>
    </location>
</feature>
<feature type="repeat" description="TPR" evidence="1">
    <location>
        <begin position="222"/>
        <end position="255"/>
    </location>
</feature>
<feature type="region of interest" description="Disordered" evidence="2">
    <location>
        <begin position="108"/>
        <end position="170"/>
    </location>
</feature>
<evidence type="ECO:0000256" key="2">
    <source>
        <dbReference type="SAM" id="MobiDB-lite"/>
    </source>
</evidence>
<dbReference type="RefSeq" id="WP_039430596.1">
    <property type="nucleotide sequence ID" value="NZ_CP061845.1"/>
</dbReference>
<dbReference type="AlphaFoldDB" id="A0A099LMB3"/>
<evidence type="ECO:0000256" key="1">
    <source>
        <dbReference type="PROSITE-ProRule" id="PRU00339"/>
    </source>
</evidence>
<protein>
    <submittedName>
        <fullName evidence="3">MSHA biogenesis protein MshN</fullName>
    </submittedName>
</protein>
<comment type="caution">
    <text evidence="3">The sequence shown here is derived from an EMBL/GenBank/DDBJ whole genome shotgun (WGS) entry which is preliminary data.</text>
</comment>
<reference evidence="3 4" key="1">
    <citation type="submission" date="2014-04" db="EMBL/GenBank/DDBJ databases">
        <title>Genome sequencing of Vibrio navarrensis strains.</title>
        <authorList>
            <person name="Gladney L.M."/>
            <person name="Katz L.S."/>
            <person name="Marino-Ramirez L."/>
            <person name="Jordan I.K."/>
        </authorList>
    </citation>
    <scope>NUCLEOTIDE SEQUENCE [LARGE SCALE GENOMIC DNA]</scope>
    <source>
        <strain evidence="3 4">ATCC 51183</strain>
    </source>
</reference>
<dbReference type="EMBL" id="JMCG01000002">
    <property type="protein sequence ID" value="KGK09313.1"/>
    <property type="molecule type" value="Genomic_DNA"/>
</dbReference>
<dbReference type="GeneID" id="43685194"/>
<dbReference type="InterPro" id="IPR011990">
    <property type="entry name" value="TPR-like_helical_dom_sf"/>
</dbReference>
<keyword evidence="1" id="KW-0802">TPR repeat</keyword>
<dbReference type="Proteomes" id="UP000029994">
    <property type="component" value="Unassembled WGS sequence"/>
</dbReference>
<accession>A0A099LMB3</accession>
<name>A0A099LMB3_9VIBR</name>
<proteinExistence type="predicted"/>
<dbReference type="SMART" id="SM00028">
    <property type="entry name" value="TPR"/>
    <property type="match status" value="4"/>
</dbReference>
<sequence length="376" mass="40737">MSEINQALADLASKKQTTAQLQRAEIPSLPSSKPFLWIVVGFSLSLAVGGWAVTQSTSMQEAPTTTMAVSAPNVAPLQAAAILSPTLKTPTAELLTPAEPLFSVATAQKKPEQQKNMSAHKQADEKRALPTRPVVQEKSTTTKPAAMAATAAEKPQATRAKSNNASDPVAPSATMVIEQVELTPAQLAEKSVSRAEKALDAGDLQTALSSYNEALRYTANDEMTRQKLATLYFGKGDNRKAYELLQTGINLNPEGETLRLALAKMLLKADQDDAALSPLLALSAAPSKDYLAMRAALAQKLKKDEIALESYQQLIQLDSDNARWWLGVAIQQERALQLKDAEVSYQTALQKMGISSQSQRFIHERLKVLQELESVQ</sequence>
<dbReference type="Gene3D" id="1.25.40.10">
    <property type="entry name" value="Tetratricopeptide repeat domain"/>
    <property type="match status" value="2"/>
</dbReference>
<dbReference type="eggNOG" id="COG0457">
    <property type="taxonomic scope" value="Bacteria"/>
</dbReference>
<gene>
    <name evidence="3" type="ORF">EA26_19135</name>
</gene>
<dbReference type="SUPFAM" id="SSF48452">
    <property type="entry name" value="TPR-like"/>
    <property type="match status" value="1"/>
</dbReference>
<dbReference type="InterPro" id="IPR019734">
    <property type="entry name" value="TPR_rpt"/>
</dbReference>
<evidence type="ECO:0000313" key="4">
    <source>
        <dbReference type="Proteomes" id="UP000029994"/>
    </source>
</evidence>
<keyword evidence="4" id="KW-1185">Reference proteome</keyword>